<dbReference type="SUPFAM" id="SSF46689">
    <property type="entry name" value="Homeodomain-like"/>
    <property type="match status" value="1"/>
</dbReference>
<dbReference type="OMA" id="FWSINAV"/>
<dbReference type="KEGG" id="nnu:104596369"/>
<dbReference type="Gene3D" id="1.10.10.60">
    <property type="entry name" value="Homeodomain-like"/>
    <property type="match status" value="2"/>
</dbReference>
<dbReference type="OrthoDB" id="2143914at2759"/>
<dbReference type="GeneID" id="104596369"/>
<keyword evidence="2" id="KW-0238">DNA-binding</keyword>
<evidence type="ECO:0000313" key="10">
    <source>
        <dbReference type="RefSeq" id="XP_010255778.1"/>
    </source>
</evidence>
<dbReference type="InterPro" id="IPR017930">
    <property type="entry name" value="Myb_dom"/>
</dbReference>
<dbReference type="PANTHER" id="PTHR47998:SF91">
    <property type="entry name" value="MYB-RELATED PROTEIN 308-LIKE"/>
    <property type="match status" value="1"/>
</dbReference>
<dbReference type="SMART" id="SM00717">
    <property type="entry name" value="SANT"/>
    <property type="match status" value="1"/>
</dbReference>
<evidence type="ECO:0000256" key="2">
    <source>
        <dbReference type="ARBA" id="ARBA00023125"/>
    </source>
</evidence>
<evidence type="ECO:0000313" key="8">
    <source>
        <dbReference type="RefSeq" id="XP_010255775.1"/>
    </source>
</evidence>
<dbReference type="CDD" id="cd00167">
    <property type="entry name" value="SANT"/>
    <property type="match status" value="1"/>
</dbReference>
<feature type="domain" description="HTH myb-type" evidence="6">
    <location>
        <begin position="20"/>
        <end position="48"/>
    </location>
</feature>
<comment type="subcellular location">
    <subcellularLocation>
        <location evidence="1">Nucleus</location>
    </subcellularLocation>
</comment>
<dbReference type="Pfam" id="PF00249">
    <property type="entry name" value="Myb_DNA-binding"/>
    <property type="match status" value="2"/>
</dbReference>
<gene>
    <name evidence="8 9 10" type="primary">LOC104596369</name>
</gene>
<evidence type="ECO:0000313" key="9">
    <source>
        <dbReference type="RefSeq" id="XP_010255776.1"/>
    </source>
</evidence>
<feature type="domain" description="Myb-like" evidence="5">
    <location>
        <begin position="20"/>
        <end position="100"/>
    </location>
</feature>
<dbReference type="Proteomes" id="UP000189703">
    <property type="component" value="Unplaced"/>
</dbReference>
<evidence type="ECO:0000256" key="4">
    <source>
        <dbReference type="SAM" id="MobiDB-lite"/>
    </source>
</evidence>
<dbReference type="eggNOG" id="KOG0048">
    <property type="taxonomic scope" value="Eukaryota"/>
</dbReference>
<name>A0A1U8A3I4_NELNU</name>
<feature type="region of interest" description="Disordered" evidence="4">
    <location>
        <begin position="1"/>
        <end position="29"/>
    </location>
</feature>
<dbReference type="PROSITE" id="PS51294">
    <property type="entry name" value="HTH_MYB"/>
    <property type="match status" value="2"/>
</dbReference>
<dbReference type="AlphaFoldDB" id="A0A1U8A3I4"/>
<dbReference type="GO" id="GO:0003677">
    <property type="term" value="F:DNA binding"/>
    <property type="evidence" value="ECO:0007669"/>
    <property type="project" value="UniProtKB-KW"/>
</dbReference>
<feature type="domain" description="HTH myb-type" evidence="6">
    <location>
        <begin position="54"/>
        <end position="104"/>
    </location>
</feature>
<sequence length="186" mass="20568">MVKKNKEPRNESAFGSSSSKKNVKRGDWTAEEEQKLVDHVSVHGEAKWGSLPAKEGSFSEDEEDLIIRLYNLLGSRWSLIAGRLPGRTENEVKNHWIHHLNKRVLTITELNQRAGGGNSNSQTSNVPTSVAEASNLSPVVDACCPFDTIIRSSEGSTQMNPPSETESELYLDMDELLDFSALSDLP</sequence>
<evidence type="ECO:0000259" key="5">
    <source>
        <dbReference type="PROSITE" id="PS50090"/>
    </source>
</evidence>
<accession>A0A1U8A3I4</accession>
<reference evidence="8 9" key="1">
    <citation type="submission" date="2025-04" db="UniProtKB">
        <authorList>
            <consortium name="RefSeq"/>
        </authorList>
    </citation>
    <scope>IDENTIFICATION</scope>
</reference>
<dbReference type="RefSeq" id="XP_010255778.1">
    <property type="nucleotide sequence ID" value="XM_010257476.2"/>
</dbReference>
<keyword evidence="7" id="KW-1185">Reference proteome</keyword>
<proteinExistence type="predicted"/>
<organism evidence="7 10">
    <name type="scientific">Nelumbo nucifera</name>
    <name type="common">Sacred lotus</name>
    <dbReference type="NCBI Taxonomy" id="4432"/>
    <lineage>
        <taxon>Eukaryota</taxon>
        <taxon>Viridiplantae</taxon>
        <taxon>Streptophyta</taxon>
        <taxon>Embryophyta</taxon>
        <taxon>Tracheophyta</taxon>
        <taxon>Spermatophyta</taxon>
        <taxon>Magnoliopsida</taxon>
        <taxon>Proteales</taxon>
        <taxon>Nelumbonaceae</taxon>
        <taxon>Nelumbo</taxon>
    </lineage>
</organism>
<dbReference type="InterPro" id="IPR001005">
    <property type="entry name" value="SANT/Myb"/>
</dbReference>
<dbReference type="InterPro" id="IPR009057">
    <property type="entry name" value="Homeodomain-like_sf"/>
</dbReference>
<dbReference type="RefSeq" id="XP_010255775.1">
    <property type="nucleotide sequence ID" value="XM_010257473.2"/>
</dbReference>
<feature type="compositionally biased region" description="Basic and acidic residues" evidence="4">
    <location>
        <begin position="1"/>
        <end position="10"/>
    </location>
</feature>
<dbReference type="PANTHER" id="PTHR47998">
    <property type="entry name" value="TRANSCRIPTION FACTOR MYB51-LIKE ISOFORM X1"/>
    <property type="match status" value="1"/>
</dbReference>
<keyword evidence="3" id="KW-0539">Nucleus</keyword>
<evidence type="ECO:0000256" key="1">
    <source>
        <dbReference type="ARBA" id="ARBA00004123"/>
    </source>
</evidence>
<protein>
    <submittedName>
        <fullName evidence="8 9">Transcription factor TT2-like</fullName>
    </submittedName>
</protein>
<evidence type="ECO:0000256" key="3">
    <source>
        <dbReference type="ARBA" id="ARBA00023242"/>
    </source>
</evidence>
<dbReference type="InterPro" id="IPR015495">
    <property type="entry name" value="Myb_TF_plants"/>
</dbReference>
<evidence type="ECO:0000313" key="7">
    <source>
        <dbReference type="Proteomes" id="UP000189703"/>
    </source>
</evidence>
<dbReference type="RefSeq" id="XP_010255776.1">
    <property type="nucleotide sequence ID" value="XM_010257474.2"/>
</dbReference>
<dbReference type="PROSITE" id="PS50090">
    <property type="entry name" value="MYB_LIKE"/>
    <property type="match status" value="1"/>
</dbReference>
<dbReference type="GO" id="GO:0005634">
    <property type="term" value="C:nucleus"/>
    <property type="evidence" value="ECO:0007669"/>
    <property type="project" value="UniProtKB-SubCell"/>
</dbReference>
<evidence type="ECO:0000259" key="6">
    <source>
        <dbReference type="PROSITE" id="PS51294"/>
    </source>
</evidence>